<dbReference type="InterPro" id="IPR020616">
    <property type="entry name" value="Thiolase_N"/>
</dbReference>
<keyword evidence="6" id="KW-0472">Membrane</keyword>
<dbReference type="Gene3D" id="2.70.98.70">
    <property type="match status" value="1"/>
</dbReference>
<protein>
    <submittedName>
        <fullName evidence="10">Uncharacterized protein</fullName>
    </submittedName>
</protein>
<dbReference type="PANTHER" id="PTHR38045">
    <property type="entry name" value="CHROMOSOME 1, WHOLE GENOME SHOTGUN SEQUENCE"/>
    <property type="match status" value="1"/>
</dbReference>
<keyword evidence="11" id="KW-1185">Reference proteome</keyword>
<keyword evidence="3" id="KW-0808">Transferase</keyword>
<evidence type="ECO:0000259" key="8">
    <source>
        <dbReference type="Pfam" id="PF02803"/>
    </source>
</evidence>
<feature type="compositionally biased region" description="Low complexity" evidence="5">
    <location>
        <begin position="364"/>
        <end position="378"/>
    </location>
</feature>
<feature type="region of interest" description="Disordered" evidence="5">
    <location>
        <begin position="359"/>
        <end position="378"/>
    </location>
</feature>
<evidence type="ECO:0000256" key="6">
    <source>
        <dbReference type="SAM" id="Phobius"/>
    </source>
</evidence>
<dbReference type="Pfam" id="PF02803">
    <property type="entry name" value="Thiolase_C"/>
    <property type="match status" value="1"/>
</dbReference>
<dbReference type="InterPro" id="IPR016039">
    <property type="entry name" value="Thiolase-like"/>
</dbReference>
<feature type="compositionally biased region" description="Polar residues" evidence="5">
    <location>
        <begin position="437"/>
        <end position="446"/>
    </location>
</feature>
<dbReference type="InterPro" id="IPR008929">
    <property type="entry name" value="Chondroitin_lyas"/>
</dbReference>
<organism evidence="10 11">
    <name type="scientific">Hermanssonia centrifuga</name>
    <dbReference type="NCBI Taxonomy" id="98765"/>
    <lineage>
        <taxon>Eukaryota</taxon>
        <taxon>Fungi</taxon>
        <taxon>Dikarya</taxon>
        <taxon>Basidiomycota</taxon>
        <taxon>Agaricomycotina</taxon>
        <taxon>Agaricomycetes</taxon>
        <taxon>Polyporales</taxon>
        <taxon>Meruliaceae</taxon>
        <taxon>Hermanssonia</taxon>
    </lineage>
</organism>
<evidence type="ECO:0000256" key="3">
    <source>
        <dbReference type="ARBA" id="ARBA00022679"/>
    </source>
</evidence>
<keyword evidence="4" id="KW-0012">Acyltransferase</keyword>
<comment type="subcellular location">
    <subcellularLocation>
        <location evidence="1">Cell envelope</location>
    </subcellularLocation>
</comment>
<keyword evidence="6" id="KW-0812">Transmembrane</keyword>
<feature type="region of interest" description="Disordered" evidence="5">
    <location>
        <begin position="428"/>
        <end position="449"/>
    </location>
</feature>
<evidence type="ECO:0000313" key="11">
    <source>
        <dbReference type="Proteomes" id="UP000309038"/>
    </source>
</evidence>
<dbReference type="SUPFAM" id="SSF48230">
    <property type="entry name" value="Chondroitin AC/alginate lyase"/>
    <property type="match status" value="1"/>
</dbReference>
<dbReference type="CDD" id="cd00751">
    <property type="entry name" value="thiolase"/>
    <property type="match status" value="1"/>
</dbReference>
<dbReference type="EMBL" id="SGPJ01000004">
    <property type="protein sequence ID" value="THH02562.1"/>
    <property type="molecule type" value="Genomic_DNA"/>
</dbReference>
<evidence type="ECO:0000256" key="4">
    <source>
        <dbReference type="ARBA" id="ARBA00023315"/>
    </source>
</evidence>
<dbReference type="InterPro" id="IPR020617">
    <property type="entry name" value="Thiolase_C"/>
</dbReference>
<dbReference type="Gene3D" id="3.40.47.10">
    <property type="match status" value="2"/>
</dbReference>
<evidence type="ECO:0000256" key="1">
    <source>
        <dbReference type="ARBA" id="ARBA00004196"/>
    </source>
</evidence>
<evidence type="ECO:0000313" key="10">
    <source>
        <dbReference type="EMBL" id="THH02562.1"/>
    </source>
</evidence>
<dbReference type="SUPFAM" id="SSF53901">
    <property type="entry name" value="Thiolase-like"/>
    <property type="match status" value="2"/>
</dbReference>
<comment type="similarity">
    <text evidence="2">Belongs to the thiolase-like superfamily. Thiolase family.</text>
</comment>
<dbReference type="Proteomes" id="UP000309038">
    <property type="component" value="Unassembled WGS sequence"/>
</dbReference>
<evidence type="ECO:0000259" key="9">
    <source>
        <dbReference type="Pfam" id="PF07940"/>
    </source>
</evidence>
<gene>
    <name evidence="10" type="ORF">EW026_g291</name>
</gene>
<dbReference type="Pfam" id="PF00108">
    <property type="entry name" value="Thiolase_N"/>
    <property type="match status" value="1"/>
</dbReference>
<name>A0A4S4KUX6_9APHY</name>
<dbReference type="InterPro" id="IPR002155">
    <property type="entry name" value="Thiolase"/>
</dbReference>
<dbReference type="GO" id="GO:0016747">
    <property type="term" value="F:acyltransferase activity, transferring groups other than amino-acyl groups"/>
    <property type="evidence" value="ECO:0007669"/>
    <property type="project" value="InterPro"/>
</dbReference>
<reference evidence="10 11" key="1">
    <citation type="submission" date="2019-02" db="EMBL/GenBank/DDBJ databases">
        <title>Genome sequencing of the rare red list fungi Phlebia centrifuga.</title>
        <authorList>
            <person name="Buettner E."/>
            <person name="Kellner H."/>
        </authorList>
    </citation>
    <scope>NUCLEOTIDE SEQUENCE [LARGE SCALE GENOMIC DNA]</scope>
    <source>
        <strain evidence="10 11">DSM 108282</strain>
    </source>
</reference>
<evidence type="ECO:0000259" key="7">
    <source>
        <dbReference type="Pfam" id="PF00108"/>
    </source>
</evidence>
<keyword evidence="6" id="KW-1133">Transmembrane helix</keyword>
<dbReference type="PANTHER" id="PTHR38045:SF1">
    <property type="entry name" value="HEPARINASE II_III-LIKE PROTEIN"/>
    <property type="match status" value="1"/>
</dbReference>
<dbReference type="AlphaFoldDB" id="A0A4S4KUX6"/>
<feature type="domain" description="Thiolase N-terminal" evidence="7">
    <location>
        <begin position="2"/>
        <end position="234"/>
    </location>
</feature>
<proteinExistence type="inferred from homology"/>
<dbReference type="GO" id="GO:0016829">
    <property type="term" value="F:lyase activity"/>
    <property type="evidence" value="ECO:0007669"/>
    <property type="project" value="InterPro"/>
</dbReference>
<feature type="domain" description="Thiolase C-terminal" evidence="8">
    <location>
        <begin position="243"/>
        <end position="296"/>
    </location>
</feature>
<feature type="transmembrane region" description="Helical" evidence="6">
    <location>
        <begin position="333"/>
        <end position="354"/>
    </location>
</feature>
<dbReference type="InterPro" id="IPR012480">
    <property type="entry name" value="Hepar_II_III_C"/>
</dbReference>
<comment type="caution">
    <text evidence="10">The sequence shown here is derived from an EMBL/GenBank/DDBJ whole genome shotgun (WGS) entry which is preliminary data.</text>
</comment>
<sequence>MAIRSPLCKARKGGFKDTRPEELMIEMFKQAVARSTIDPGLIGDITVGTVLAPSAAYEARAASLAAGLMAITDISNKIRAGQIEIGLAVGVESMSQNPDSGWQPHSEQLTTHPIAKDCSMPMGWTSENVALDFDISREEMDEAAALSFQRAEHAQKAGWFAHEIVPFTAYINDPATGKRTTKVITEDDGIRYGTTKDALGKIRPAFPQWGRAATTGGNASQVTDGAAAVLLMRRGKAEELGLKIIGKHVTTAVTGVAPRIMGVGPLYAIPMALEMVGLTKEDVDLYEGFSRVMAANYHNANAANSPYGSGDPYYNESSGYITPMPMKKRTSNWVKFGIPVALAIVVAVVVGAVVGSKHSSSKTANASGSASDSSPSGQAAAASSAASVKNAIGIYPTGTDSQYLLPLYPSTTNAAAFTSPTFHPTTDASLAWPQDPFQPSNPSPTSLRPDRPRLIAPSYKWQVLPQLIANDVYLKLWNETIFGNATEYYSLPPVQYFMDGSSGILDNCRYVKERVKAFAYVYRMTNDTKWVDRTVQELDNAAGPNFGPNNSTKWNPSHFLDTAEMTAAFAIAYDWLYDILSPSQKTTIMTNMITYGLSQGIHGYQNANGGDWSGWWAADNIQGNWNCVCNSGLTLGALAIIGDDTTGTAEQILSLSIPNAVRNCVNAVSTDGTWTETANYWYFGTTGHAEMASSLMTAAGSDFNMLVGSNFDLTGLYHMYVSGFGSLFNYGDHGPNKYSSTANPMLLYGDYFQHPEYVLFQRDQHDAPEPWSMFWYNPTVSGAFWDGMPLDHFFDNSTDQWASMRSTWTDETGMYVAIKAGELLGHQTHNDLDCGDFVLDALGTRWAGELGSGDYNSPDYFTSDSQDAVRWLYYRKRTEGQNTILVNQQNQNVVQAQPTVNHGTTGEVQGSSTVYNVPNSSTAFWTADLTTAYNDTTSFKRGIRMLNGRKQVLLQDDITASQPIMWRMHTNATVSVDSSGSSATLTIDDKTLNMQVLNPTTGINLVIGDAVRFANDPPLPAGAVDSPNPNVTVISISLDPGTYSLQVLFNPQWPGMATSDFVTPPSVAIDSWTVTSHN</sequence>
<dbReference type="Pfam" id="PF07940">
    <property type="entry name" value="Hepar_II_III_C"/>
    <property type="match status" value="1"/>
</dbReference>
<accession>A0A4S4KUX6</accession>
<feature type="domain" description="Heparinase II/III-like C-terminal" evidence="9">
    <location>
        <begin position="811"/>
        <end position="990"/>
    </location>
</feature>
<evidence type="ECO:0000256" key="5">
    <source>
        <dbReference type="SAM" id="MobiDB-lite"/>
    </source>
</evidence>
<dbReference type="Gene3D" id="1.50.10.100">
    <property type="entry name" value="Chondroitin AC/alginate lyase"/>
    <property type="match status" value="1"/>
</dbReference>
<evidence type="ECO:0000256" key="2">
    <source>
        <dbReference type="ARBA" id="ARBA00010982"/>
    </source>
</evidence>